<evidence type="ECO:0000313" key="2">
    <source>
        <dbReference type="EMBL" id="MRG76061.1"/>
    </source>
</evidence>
<dbReference type="InterPro" id="IPR006524">
    <property type="entry name" value="ArpU-like"/>
</dbReference>
<gene>
    <name evidence="3" type="ORF">BFD03_02030</name>
    <name evidence="2" type="ORF">GIX79_09940</name>
    <name evidence="1" type="ORF">GIX83_06500</name>
</gene>
<dbReference type="AlphaFoldDB" id="A0A1C2GE00"/>
<reference evidence="3 4" key="1">
    <citation type="submission" date="2016-08" db="EMBL/GenBank/DDBJ databases">
        <title>Probiotic bacterium isolated from chicken gut.</title>
        <authorList>
            <person name="Levy J.L."/>
            <person name="Hassan H.M."/>
            <person name="Mendoza M.A."/>
        </authorList>
    </citation>
    <scope>NUCLEOTIDE SEQUENCE [LARGE SCALE GENOMIC DNA]</scope>
    <source>
        <strain evidence="3 4">P43</strain>
    </source>
</reference>
<organism evidence="3 4">
    <name type="scientific">Limosilactobacillus reuteri</name>
    <name type="common">Lactobacillus reuteri</name>
    <dbReference type="NCBI Taxonomy" id="1598"/>
    <lineage>
        <taxon>Bacteria</taxon>
        <taxon>Bacillati</taxon>
        <taxon>Bacillota</taxon>
        <taxon>Bacilli</taxon>
        <taxon>Lactobacillales</taxon>
        <taxon>Lactobacillaceae</taxon>
        <taxon>Limosilactobacillus</taxon>
    </lineage>
</organism>
<dbReference type="NCBIfam" id="TIGR01637">
    <property type="entry name" value="phage_arpU"/>
    <property type="match status" value="1"/>
</dbReference>
<proteinExistence type="predicted"/>
<dbReference type="EMBL" id="WJNE01000018">
    <property type="protein sequence ID" value="MRG69476.1"/>
    <property type="molecule type" value="Genomic_DNA"/>
</dbReference>
<comment type="caution">
    <text evidence="3">The sequence shown here is derived from an EMBL/GenBank/DDBJ whole genome shotgun (WGS) entry which is preliminary data.</text>
</comment>
<evidence type="ECO:0000313" key="3">
    <source>
        <dbReference type="EMBL" id="OCX49721.1"/>
    </source>
</evidence>
<evidence type="ECO:0008006" key="7">
    <source>
        <dbReference type="Google" id="ProtNLM"/>
    </source>
</evidence>
<dbReference type="Proteomes" id="UP000095141">
    <property type="component" value="Unassembled WGS sequence"/>
</dbReference>
<accession>A0A1C2GE00</accession>
<evidence type="ECO:0000313" key="4">
    <source>
        <dbReference type="Proteomes" id="UP000095141"/>
    </source>
</evidence>
<evidence type="ECO:0000313" key="6">
    <source>
        <dbReference type="Proteomes" id="UP000452188"/>
    </source>
</evidence>
<dbReference type="Proteomes" id="UP000452188">
    <property type="component" value="Unassembled WGS sequence"/>
</dbReference>
<dbReference type="Proteomes" id="UP000430985">
    <property type="component" value="Unassembled WGS sequence"/>
</dbReference>
<protein>
    <recommendedName>
        <fullName evidence="7">ArpU family transcriptional regulator</fullName>
    </recommendedName>
</protein>
<dbReference type="EMBL" id="MCNS01000003">
    <property type="protein sequence ID" value="OCX49721.1"/>
    <property type="molecule type" value="Genomic_DNA"/>
</dbReference>
<evidence type="ECO:0000313" key="1">
    <source>
        <dbReference type="EMBL" id="MRG69476.1"/>
    </source>
</evidence>
<dbReference type="EMBL" id="WJMV01000050">
    <property type="protein sequence ID" value="MRG76061.1"/>
    <property type="molecule type" value="Genomic_DNA"/>
</dbReference>
<dbReference type="RefSeq" id="WP_019253936.1">
    <property type="nucleotide sequence ID" value="NZ_CAJSZG010000004.1"/>
</dbReference>
<name>A0A1C2GE00_LIMRT</name>
<evidence type="ECO:0000313" key="5">
    <source>
        <dbReference type="Proteomes" id="UP000430985"/>
    </source>
</evidence>
<reference evidence="5 6" key="2">
    <citation type="submission" date="2019-11" db="EMBL/GenBank/DDBJ databases">
        <title>Draft genome sequence of 12 host-associated Lactobacillus reuteri rodent strains.</title>
        <authorList>
            <person name="Zhang S."/>
            <person name="Ozcam M."/>
            <person name="Van Pijkeren J.P."/>
        </authorList>
    </citation>
    <scope>NUCLEOTIDE SEQUENCE [LARGE SCALE GENOMIC DNA]</scope>
    <source>
        <strain evidence="2 6">6799jm-1</strain>
        <strain evidence="1 5">Rat19</strain>
    </source>
</reference>
<sequence>MLIFPEIDEKQTLSNVKSFFKNDFKKIERLSGYDGVISSPSFDGLPHSTNNQSPDNFFIKHASYAELFKAVVNAINKCTEHHRIILKGYYLDGLKGFQIQQRLVISKSAYYERKNKAELEFADRLLVTTAKLGDENIIDLHAYKK</sequence>